<dbReference type="CDD" id="cd00761">
    <property type="entry name" value="Glyco_tranf_GTA_type"/>
    <property type="match status" value="1"/>
</dbReference>
<evidence type="ECO:0000313" key="3">
    <source>
        <dbReference type="Proteomes" id="UP001596379"/>
    </source>
</evidence>
<comment type="caution">
    <text evidence="2">The sequence shown here is derived from an EMBL/GenBank/DDBJ whole genome shotgun (WGS) entry which is preliminary data.</text>
</comment>
<proteinExistence type="predicted"/>
<dbReference type="InterPro" id="IPR029044">
    <property type="entry name" value="Nucleotide-diphossugar_trans"/>
</dbReference>
<evidence type="ECO:0000313" key="2">
    <source>
        <dbReference type="EMBL" id="MFC7299250.1"/>
    </source>
</evidence>
<protein>
    <submittedName>
        <fullName evidence="2">Glycosyltransferase family 2 protein</fullName>
    </submittedName>
</protein>
<dbReference type="PANTHER" id="PTHR43685">
    <property type="entry name" value="GLYCOSYLTRANSFERASE"/>
    <property type="match status" value="1"/>
</dbReference>
<name>A0ABW2J8J7_9BURK</name>
<dbReference type="EMBL" id="JBHTCC010000003">
    <property type="protein sequence ID" value="MFC7299250.1"/>
    <property type="molecule type" value="Genomic_DNA"/>
</dbReference>
<organism evidence="2 3">
    <name type="scientific">Herminiimonas aquatilis</name>
    <dbReference type="NCBI Taxonomy" id="345342"/>
    <lineage>
        <taxon>Bacteria</taxon>
        <taxon>Pseudomonadati</taxon>
        <taxon>Pseudomonadota</taxon>
        <taxon>Betaproteobacteria</taxon>
        <taxon>Burkholderiales</taxon>
        <taxon>Oxalobacteraceae</taxon>
        <taxon>Herminiimonas</taxon>
    </lineage>
</organism>
<dbReference type="PANTHER" id="PTHR43685:SF2">
    <property type="entry name" value="GLYCOSYLTRANSFERASE 2-LIKE DOMAIN-CONTAINING PROTEIN"/>
    <property type="match status" value="1"/>
</dbReference>
<gene>
    <name evidence="2" type="ORF">ACFQO0_12455</name>
</gene>
<dbReference type="InterPro" id="IPR001173">
    <property type="entry name" value="Glyco_trans_2-like"/>
</dbReference>
<accession>A0ABW2J8J7</accession>
<dbReference type="Proteomes" id="UP001596379">
    <property type="component" value="Unassembled WGS sequence"/>
</dbReference>
<feature type="domain" description="Glycosyltransferase 2-like" evidence="1">
    <location>
        <begin position="14"/>
        <end position="145"/>
    </location>
</feature>
<dbReference type="Pfam" id="PF00535">
    <property type="entry name" value="Glycos_transf_2"/>
    <property type="match status" value="1"/>
</dbReference>
<evidence type="ECO:0000259" key="1">
    <source>
        <dbReference type="Pfam" id="PF00535"/>
    </source>
</evidence>
<dbReference type="InterPro" id="IPR050834">
    <property type="entry name" value="Glycosyltransf_2"/>
</dbReference>
<dbReference type="Gene3D" id="3.90.550.10">
    <property type="entry name" value="Spore Coat Polysaccharide Biosynthesis Protein SpsA, Chain A"/>
    <property type="match status" value="1"/>
</dbReference>
<sequence>MSALHFESESVPISVVIPCYCCDGTIERALDSVVLQTSLPQEVILVEDGSPDDGQTLGCLLHAQKKYAEKFAIQVISLEVNQGAAAARNRGWQASSQPYIAFLDADDAWHPSKLEYQYKYMASNPEIALTGHGYQLGAELPYRASDDVDFPINVKRITPLHLLLSNSFVTPSVMLRADISFRFRNGQRYVDDHLLWLEIVLSGLPAVKFDVPLAFVFKELYGAGGLSSNLWAMEKAELGNYWYLYRQRLIGLSAVLGVTAFSFAKYMRRLLIVGFRYLRKPSRQ</sequence>
<dbReference type="SUPFAM" id="SSF53448">
    <property type="entry name" value="Nucleotide-diphospho-sugar transferases"/>
    <property type="match status" value="1"/>
</dbReference>
<keyword evidence="3" id="KW-1185">Reference proteome</keyword>
<dbReference type="RefSeq" id="WP_382235101.1">
    <property type="nucleotide sequence ID" value="NZ_JBHTCC010000003.1"/>
</dbReference>
<reference evidence="3" key="1">
    <citation type="journal article" date="2019" name="Int. J. Syst. Evol. Microbiol.">
        <title>The Global Catalogue of Microorganisms (GCM) 10K type strain sequencing project: providing services to taxonomists for standard genome sequencing and annotation.</title>
        <authorList>
            <consortium name="The Broad Institute Genomics Platform"/>
            <consortium name="The Broad Institute Genome Sequencing Center for Infectious Disease"/>
            <person name="Wu L."/>
            <person name="Ma J."/>
        </authorList>
    </citation>
    <scope>NUCLEOTIDE SEQUENCE [LARGE SCALE GENOMIC DNA]</scope>
    <source>
        <strain evidence="3">CCUG 36956</strain>
    </source>
</reference>